<dbReference type="GO" id="GO:0004497">
    <property type="term" value="F:monooxygenase activity"/>
    <property type="evidence" value="ECO:0007669"/>
    <property type="project" value="UniProtKB-KW"/>
</dbReference>
<dbReference type="SUPFAM" id="SSF48264">
    <property type="entry name" value="Cytochrome P450"/>
    <property type="match status" value="1"/>
</dbReference>
<evidence type="ECO:0000256" key="6">
    <source>
        <dbReference type="ARBA" id="ARBA00023004"/>
    </source>
</evidence>
<dbReference type="Proteomes" id="UP000191285">
    <property type="component" value="Unassembled WGS sequence"/>
</dbReference>
<keyword evidence="6 8" id="KW-0408">Iron</keyword>
<dbReference type="PRINTS" id="PR00385">
    <property type="entry name" value="P450"/>
</dbReference>
<evidence type="ECO:0000256" key="7">
    <source>
        <dbReference type="ARBA" id="ARBA00023033"/>
    </source>
</evidence>
<sequence>MALLAELIQSPYALQGLGIAFLAVLISVFWQDLADEIPYSRIPLVGKNGMDIFNNKARARFTSNARELIVEGFSKGRDIFQVIAAIRPLVVLHHRYIDEVKNNPNFDFQGATERNFFDNRIPGFEPFHSGEGGQVTVDLVRTKLTQALGSLTIPLSQESATAAKDLFPPTTDWTPYNFSEKVPFVVARISTRAFLGEKLAKNEDWVNISVNYTIDAFNASRELRQWPTILRPVVHHFLTTTRKIRSHLAKGKAIIGEEVERRKLIREGKLPAEDEARPQDTLDWFDTLSKSSGRPVNLSHAQMSLSLAAIHTTSNLLTNVMYDLAAYPEYIQPLRDEIKAVVDEDGSLKKTSLLKMKLMDSVIKESQRLHPVSMASLNRLTRKKTTLSDGTIIPKGAMIAVSAHVNRDEEVYPQADTYDGFRFFKMRQEPGNEQRHQLVTTTRESFGFGHGVHACPGRFFAANESKIFLIHLLLKYDWKLSTKHESSGRPPNFDHGLESIADPTVELLFRSRRPEIDLAALGE</sequence>
<name>A0A1V6T3M8_9EURO</name>
<evidence type="ECO:0000256" key="10">
    <source>
        <dbReference type="SAM" id="Phobius"/>
    </source>
</evidence>
<dbReference type="InterPro" id="IPR001128">
    <property type="entry name" value="Cyt_P450"/>
</dbReference>
<evidence type="ECO:0000256" key="8">
    <source>
        <dbReference type="PIRSR" id="PIRSR602403-1"/>
    </source>
</evidence>
<comment type="similarity">
    <text evidence="2 9">Belongs to the cytochrome P450 family.</text>
</comment>
<dbReference type="GO" id="GO:0016705">
    <property type="term" value="F:oxidoreductase activity, acting on paired donors, with incorporation or reduction of molecular oxygen"/>
    <property type="evidence" value="ECO:0007669"/>
    <property type="project" value="InterPro"/>
</dbReference>
<keyword evidence="12" id="KW-1185">Reference proteome</keyword>
<evidence type="ECO:0000256" key="2">
    <source>
        <dbReference type="ARBA" id="ARBA00010617"/>
    </source>
</evidence>
<dbReference type="Gene3D" id="1.10.630.10">
    <property type="entry name" value="Cytochrome P450"/>
    <property type="match status" value="1"/>
</dbReference>
<dbReference type="PANTHER" id="PTHR46206">
    <property type="entry name" value="CYTOCHROME P450"/>
    <property type="match status" value="1"/>
</dbReference>
<organism evidence="11 12">
    <name type="scientific">Penicillium steckii</name>
    <dbReference type="NCBI Taxonomy" id="303698"/>
    <lineage>
        <taxon>Eukaryota</taxon>
        <taxon>Fungi</taxon>
        <taxon>Dikarya</taxon>
        <taxon>Ascomycota</taxon>
        <taxon>Pezizomycotina</taxon>
        <taxon>Eurotiomycetes</taxon>
        <taxon>Eurotiomycetidae</taxon>
        <taxon>Eurotiales</taxon>
        <taxon>Aspergillaceae</taxon>
        <taxon>Penicillium</taxon>
    </lineage>
</organism>
<protein>
    <recommendedName>
        <fullName evidence="13">Cytochrome P450 monooxygenase</fullName>
    </recommendedName>
</protein>
<comment type="caution">
    <text evidence="11">The sequence shown here is derived from an EMBL/GenBank/DDBJ whole genome shotgun (WGS) entry which is preliminary data.</text>
</comment>
<keyword evidence="10" id="KW-1133">Transmembrane helix</keyword>
<evidence type="ECO:0000313" key="11">
    <source>
        <dbReference type="EMBL" id="OQE20529.1"/>
    </source>
</evidence>
<dbReference type="GO" id="GO:0043386">
    <property type="term" value="P:mycotoxin biosynthetic process"/>
    <property type="evidence" value="ECO:0007669"/>
    <property type="project" value="UniProtKB-ARBA"/>
</dbReference>
<evidence type="ECO:0000256" key="1">
    <source>
        <dbReference type="ARBA" id="ARBA00001971"/>
    </source>
</evidence>
<dbReference type="OrthoDB" id="1844152at2759"/>
<evidence type="ECO:0000256" key="3">
    <source>
        <dbReference type="ARBA" id="ARBA00022617"/>
    </source>
</evidence>
<dbReference type="PRINTS" id="PR00465">
    <property type="entry name" value="EP450IV"/>
</dbReference>
<dbReference type="PANTHER" id="PTHR46206:SF2">
    <property type="entry name" value="CYTOCHROME P450 MONOOXYGENASE AUSG-RELATED"/>
    <property type="match status" value="1"/>
</dbReference>
<keyword evidence="5 9" id="KW-0560">Oxidoreductase</keyword>
<dbReference type="EMBL" id="MLKD01000013">
    <property type="protein sequence ID" value="OQE20529.1"/>
    <property type="molecule type" value="Genomic_DNA"/>
</dbReference>
<keyword evidence="4 8" id="KW-0479">Metal-binding</keyword>
<dbReference type="InterPro" id="IPR036396">
    <property type="entry name" value="Cyt_P450_sf"/>
</dbReference>
<dbReference type="Pfam" id="PF00067">
    <property type="entry name" value="p450"/>
    <property type="match status" value="1"/>
</dbReference>
<accession>A0A1V6T3M8</accession>
<dbReference type="PROSITE" id="PS00086">
    <property type="entry name" value="CYTOCHROME_P450"/>
    <property type="match status" value="1"/>
</dbReference>
<dbReference type="GO" id="GO:0020037">
    <property type="term" value="F:heme binding"/>
    <property type="evidence" value="ECO:0007669"/>
    <property type="project" value="InterPro"/>
</dbReference>
<dbReference type="CDD" id="cd11041">
    <property type="entry name" value="CYP503A1-like"/>
    <property type="match status" value="1"/>
</dbReference>
<keyword evidence="10" id="KW-0472">Membrane</keyword>
<evidence type="ECO:0000256" key="4">
    <source>
        <dbReference type="ARBA" id="ARBA00022723"/>
    </source>
</evidence>
<proteinExistence type="inferred from homology"/>
<evidence type="ECO:0000256" key="5">
    <source>
        <dbReference type="ARBA" id="ARBA00023002"/>
    </source>
</evidence>
<dbReference type="InterPro" id="IPR002403">
    <property type="entry name" value="Cyt_P450_E_grp-IV"/>
</dbReference>
<reference evidence="12" key="1">
    <citation type="journal article" date="2017" name="Nat. Microbiol.">
        <title>Global analysis of biosynthetic gene clusters reveals vast potential of secondary metabolite production in Penicillium species.</title>
        <authorList>
            <person name="Nielsen J.C."/>
            <person name="Grijseels S."/>
            <person name="Prigent S."/>
            <person name="Ji B."/>
            <person name="Dainat J."/>
            <person name="Nielsen K.F."/>
            <person name="Frisvad J.C."/>
            <person name="Workman M."/>
            <person name="Nielsen J."/>
        </authorList>
    </citation>
    <scope>NUCLEOTIDE SEQUENCE [LARGE SCALE GENOMIC DNA]</scope>
    <source>
        <strain evidence="12">IBT 24891</strain>
    </source>
</reference>
<feature type="binding site" description="axial binding residue" evidence="8">
    <location>
        <position position="455"/>
    </location>
    <ligand>
        <name>heme</name>
        <dbReference type="ChEBI" id="CHEBI:30413"/>
    </ligand>
    <ligandPart>
        <name>Fe</name>
        <dbReference type="ChEBI" id="CHEBI:18248"/>
    </ligandPart>
</feature>
<evidence type="ECO:0000313" key="12">
    <source>
        <dbReference type="Proteomes" id="UP000191285"/>
    </source>
</evidence>
<keyword evidence="10" id="KW-0812">Transmembrane</keyword>
<dbReference type="AlphaFoldDB" id="A0A1V6T3M8"/>
<dbReference type="STRING" id="303698.A0A1V6T3M8"/>
<comment type="cofactor">
    <cofactor evidence="1 8">
        <name>heme</name>
        <dbReference type="ChEBI" id="CHEBI:30413"/>
    </cofactor>
</comment>
<dbReference type="GO" id="GO:0005506">
    <property type="term" value="F:iron ion binding"/>
    <property type="evidence" value="ECO:0007669"/>
    <property type="project" value="InterPro"/>
</dbReference>
<feature type="transmembrane region" description="Helical" evidence="10">
    <location>
        <begin position="12"/>
        <end position="30"/>
    </location>
</feature>
<keyword evidence="3 8" id="KW-0349">Heme</keyword>
<evidence type="ECO:0008006" key="13">
    <source>
        <dbReference type="Google" id="ProtNLM"/>
    </source>
</evidence>
<keyword evidence="7 9" id="KW-0503">Monooxygenase</keyword>
<dbReference type="InterPro" id="IPR017972">
    <property type="entry name" value="Cyt_P450_CS"/>
</dbReference>
<evidence type="ECO:0000256" key="9">
    <source>
        <dbReference type="RuleBase" id="RU000461"/>
    </source>
</evidence>
<gene>
    <name evidence="11" type="ORF">PENSTE_c013G03850</name>
</gene>